<proteinExistence type="inferred from homology"/>
<accession>A0ABW5U9V1</accession>
<organism evidence="5 6">
    <name type="scientific">Sphingobacterium populi</name>
    <dbReference type="NCBI Taxonomy" id="1812824"/>
    <lineage>
        <taxon>Bacteria</taxon>
        <taxon>Pseudomonadati</taxon>
        <taxon>Bacteroidota</taxon>
        <taxon>Sphingobacteriia</taxon>
        <taxon>Sphingobacteriales</taxon>
        <taxon>Sphingobacteriaceae</taxon>
        <taxon>Sphingobacterium</taxon>
    </lineage>
</organism>
<dbReference type="SUPFAM" id="SSF111384">
    <property type="entry name" value="OmpH-like"/>
    <property type="match status" value="1"/>
</dbReference>
<evidence type="ECO:0000256" key="4">
    <source>
        <dbReference type="SAM" id="SignalP"/>
    </source>
</evidence>
<feature type="coiled-coil region" evidence="3">
    <location>
        <begin position="80"/>
        <end position="121"/>
    </location>
</feature>
<dbReference type="Pfam" id="PF03938">
    <property type="entry name" value="OmpH"/>
    <property type="match status" value="1"/>
</dbReference>
<dbReference type="InterPro" id="IPR024930">
    <property type="entry name" value="Skp_dom_sf"/>
</dbReference>
<evidence type="ECO:0000313" key="6">
    <source>
        <dbReference type="Proteomes" id="UP001597418"/>
    </source>
</evidence>
<dbReference type="RefSeq" id="WP_231863137.1">
    <property type="nucleotide sequence ID" value="NZ_JBHUMB010000005.1"/>
</dbReference>
<reference evidence="6" key="1">
    <citation type="journal article" date="2019" name="Int. J. Syst. Evol. Microbiol.">
        <title>The Global Catalogue of Microorganisms (GCM) 10K type strain sequencing project: providing services to taxonomists for standard genome sequencing and annotation.</title>
        <authorList>
            <consortium name="The Broad Institute Genomics Platform"/>
            <consortium name="The Broad Institute Genome Sequencing Center for Infectious Disease"/>
            <person name="Wu L."/>
            <person name="Ma J."/>
        </authorList>
    </citation>
    <scope>NUCLEOTIDE SEQUENCE [LARGE SCALE GENOMIC DNA]</scope>
    <source>
        <strain evidence="6">KCTC 42247</strain>
    </source>
</reference>
<dbReference type="InterPro" id="IPR005632">
    <property type="entry name" value="Chaperone_Skp"/>
</dbReference>
<feature type="signal peptide" evidence="4">
    <location>
        <begin position="1"/>
        <end position="24"/>
    </location>
</feature>
<keyword evidence="6" id="KW-1185">Reference proteome</keyword>
<evidence type="ECO:0000256" key="3">
    <source>
        <dbReference type="SAM" id="Coils"/>
    </source>
</evidence>
<dbReference type="Proteomes" id="UP001597418">
    <property type="component" value="Unassembled WGS sequence"/>
</dbReference>
<evidence type="ECO:0000313" key="5">
    <source>
        <dbReference type="EMBL" id="MFD2742065.1"/>
    </source>
</evidence>
<name>A0ABW5U9V1_9SPHI</name>
<feature type="chain" id="PRO_5047109433" evidence="4">
    <location>
        <begin position="25"/>
        <end position="177"/>
    </location>
</feature>
<evidence type="ECO:0000256" key="2">
    <source>
        <dbReference type="ARBA" id="ARBA00022729"/>
    </source>
</evidence>
<comment type="similarity">
    <text evidence="1">Belongs to the Skp family.</text>
</comment>
<dbReference type="PANTHER" id="PTHR35089:SF1">
    <property type="entry name" value="CHAPERONE PROTEIN SKP"/>
    <property type="match status" value="1"/>
</dbReference>
<dbReference type="PANTHER" id="PTHR35089">
    <property type="entry name" value="CHAPERONE PROTEIN SKP"/>
    <property type="match status" value="1"/>
</dbReference>
<dbReference type="SMART" id="SM00935">
    <property type="entry name" value="OmpH"/>
    <property type="match status" value="1"/>
</dbReference>
<evidence type="ECO:0000256" key="1">
    <source>
        <dbReference type="ARBA" id="ARBA00009091"/>
    </source>
</evidence>
<comment type="caution">
    <text evidence="5">The sequence shown here is derived from an EMBL/GenBank/DDBJ whole genome shotgun (WGS) entry which is preliminary data.</text>
</comment>
<dbReference type="EMBL" id="JBHUMB010000005">
    <property type="protein sequence ID" value="MFD2742065.1"/>
    <property type="molecule type" value="Genomic_DNA"/>
</dbReference>
<dbReference type="Gene3D" id="3.30.910.20">
    <property type="entry name" value="Skp domain"/>
    <property type="match status" value="1"/>
</dbReference>
<gene>
    <name evidence="5" type="ORF">ACFSQ6_01505</name>
</gene>
<keyword evidence="3" id="KW-0175">Coiled coil</keyword>
<protein>
    <submittedName>
        <fullName evidence="5">OmpH family outer membrane protein</fullName>
    </submittedName>
</protein>
<sequence>MMTNVWKGVAVAAGLFVATHVASAQQKIGHINSQELMQATPEFKTAQTQIQTLRETKEKEYQGMLELYQKKQTEANEKAMNRSEANKATLDTEIQGLVAEMRQMEERIQATNGQAQEELQKKYQELMNPIETKVINAINTVAKDKGYAYVLDLASGSVFYFDGGDDLTPDVKAKLGI</sequence>
<keyword evidence="2 4" id="KW-0732">Signal</keyword>